<dbReference type="GO" id="GO:0070382">
    <property type="term" value="C:exocytic vesicle"/>
    <property type="evidence" value="ECO:0007669"/>
    <property type="project" value="TreeGrafter"/>
</dbReference>
<evidence type="ECO:0000313" key="3">
    <source>
        <dbReference type="Proteomes" id="UP000054359"/>
    </source>
</evidence>
<dbReference type="STRING" id="407821.A0A087T9I3"/>
<gene>
    <name evidence="2" type="ORF">X975_17114</name>
</gene>
<dbReference type="GO" id="GO:0000149">
    <property type="term" value="F:SNARE binding"/>
    <property type="evidence" value="ECO:0007669"/>
    <property type="project" value="TreeGrafter"/>
</dbReference>
<dbReference type="InterPro" id="IPR035892">
    <property type="entry name" value="C2_domain_sf"/>
</dbReference>
<accession>A0A087T9I3</accession>
<dbReference type="GO" id="GO:0005544">
    <property type="term" value="F:calcium-dependent phospholipid binding"/>
    <property type="evidence" value="ECO:0007669"/>
    <property type="project" value="TreeGrafter"/>
</dbReference>
<organism evidence="2 3">
    <name type="scientific">Stegodyphus mimosarum</name>
    <name type="common">African social velvet spider</name>
    <dbReference type="NCBI Taxonomy" id="407821"/>
    <lineage>
        <taxon>Eukaryota</taxon>
        <taxon>Metazoa</taxon>
        <taxon>Ecdysozoa</taxon>
        <taxon>Arthropoda</taxon>
        <taxon>Chelicerata</taxon>
        <taxon>Arachnida</taxon>
        <taxon>Araneae</taxon>
        <taxon>Araneomorphae</taxon>
        <taxon>Entelegynae</taxon>
        <taxon>Eresoidea</taxon>
        <taxon>Eresidae</taxon>
        <taxon>Stegodyphus</taxon>
    </lineage>
</organism>
<dbReference type="GO" id="GO:0005509">
    <property type="term" value="F:calcium ion binding"/>
    <property type="evidence" value="ECO:0007669"/>
    <property type="project" value="TreeGrafter"/>
</dbReference>
<evidence type="ECO:0000259" key="1">
    <source>
        <dbReference type="PROSITE" id="PS50004"/>
    </source>
</evidence>
<proteinExistence type="predicted"/>
<dbReference type="GO" id="GO:0005886">
    <property type="term" value="C:plasma membrane"/>
    <property type="evidence" value="ECO:0007669"/>
    <property type="project" value="TreeGrafter"/>
</dbReference>
<dbReference type="PANTHER" id="PTHR10024:SF234">
    <property type="entry name" value="SYNAPTOTAGMIN-15-RELATED"/>
    <property type="match status" value="1"/>
</dbReference>
<dbReference type="Gene3D" id="2.60.40.150">
    <property type="entry name" value="C2 domain"/>
    <property type="match status" value="1"/>
</dbReference>
<dbReference type="EMBL" id="KK114143">
    <property type="protein sequence ID" value="KFM61772.1"/>
    <property type="molecule type" value="Genomic_DNA"/>
</dbReference>
<dbReference type="Pfam" id="PF00168">
    <property type="entry name" value="C2"/>
    <property type="match status" value="1"/>
</dbReference>
<dbReference type="SUPFAM" id="SSF49562">
    <property type="entry name" value="C2 domain (Calcium/lipid-binding domain, CaLB)"/>
    <property type="match status" value="1"/>
</dbReference>
<dbReference type="InterPro" id="IPR000008">
    <property type="entry name" value="C2_dom"/>
</dbReference>
<reference evidence="2 3" key="1">
    <citation type="submission" date="2013-11" db="EMBL/GenBank/DDBJ databases">
        <title>Genome sequencing of Stegodyphus mimosarum.</title>
        <authorList>
            <person name="Bechsgaard J."/>
        </authorList>
    </citation>
    <scope>NUCLEOTIDE SEQUENCE [LARGE SCALE GENOMIC DNA]</scope>
</reference>
<sequence>MMISLCYNQNLERLIVTVCEARGLRLPERCKTLDSFVRIIFMRENKVVKTKKTIVCKNSCDPKYNESFHFKMSQNSVNLCSITLQIIQA</sequence>
<dbReference type="AlphaFoldDB" id="A0A087T9I3"/>
<keyword evidence="3" id="KW-1185">Reference proteome</keyword>
<protein>
    <submittedName>
        <fullName evidence="2">Synaptotagmin-15</fullName>
    </submittedName>
</protein>
<dbReference type="Proteomes" id="UP000054359">
    <property type="component" value="Unassembled WGS sequence"/>
</dbReference>
<evidence type="ECO:0000313" key="2">
    <source>
        <dbReference type="EMBL" id="KFM61772.1"/>
    </source>
</evidence>
<dbReference type="OrthoDB" id="6428966at2759"/>
<feature type="non-terminal residue" evidence="2">
    <location>
        <position position="89"/>
    </location>
</feature>
<dbReference type="GO" id="GO:0017156">
    <property type="term" value="P:calcium-ion regulated exocytosis"/>
    <property type="evidence" value="ECO:0007669"/>
    <property type="project" value="TreeGrafter"/>
</dbReference>
<dbReference type="PANTHER" id="PTHR10024">
    <property type="entry name" value="SYNAPTOTAGMIN"/>
    <property type="match status" value="1"/>
</dbReference>
<dbReference type="PROSITE" id="PS50004">
    <property type="entry name" value="C2"/>
    <property type="match status" value="1"/>
</dbReference>
<feature type="domain" description="C2" evidence="1">
    <location>
        <begin position="1"/>
        <end position="89"/>
    </location>
</feature>
<name>A0A087T9I3_STEMI</name>
<dbReference type="GO" id="GO:0001786">
    <property type="term" value="F:phosphatidylserine binding"/>
    <property type="evidence" value="ECO:0007669"/>
    <property type="project" value="TreeGrafter"/>
</dbReference>
<dbReference type="GO" id="GO:0030276">
    <property type="term" value="F:clathrin binding"/>
    <property type="evidence" value="ECO:0007669"/>
    <property type="project" value="TreeGrafter"/>
</dbReference>